<accession>A0A4Q8ABP3</accession>
<proteinExistence type="predicted"/>
<dbReference type="InterPro" id="IPR029058">
    <property type="entry name" value="AB_hydrolase_fold"/>
</dbReference>
<dbReference type="AlphaFoldDB" id="A0A4Q8ABP3"/>
<evidence type="ECO:0000313" key="2">
    <source>
        <dbReference type="Proteomes" id="UP000292685"/>
    </source>
</evidence>
<comment type="caution">
    <text evidence="1">The sequence shown here is derived from an EMBL/GenBank/DDBJ whole genome shotgun (WGS) entry which is preliminary data.</text>
</comment>
<evidence type="ECO:0008006" key="3">
    <source>
        <dbReference type="Google" id="ProtNLM"/>
    </source>
</evidence>
<protein>
    <recommendedName>
        <fullName evidence="3">Alpha/beta hydrolase family protein</fullName>
    </recommendedName>
</protein>
<dbReference type="Proteomes" id="UP000292685">
    <property type="component" value="Unassembled WGS sequence"/>
</dbReference>
<gene>
    <name evidence="1" type="ORF">EV380_1161</name>
</gene>
<organism evidence="1 2">
    <name type="scientific">Zhihengliuella halotolerans</name>
    <dbReference type="NCBI Taxonomy" id="370736"/>
    <lineage>
        <taxon>Bacteria</taxon>
        <taxon>Bacillati</taxon>
        <taxon>Actinomycetota</taxon>
        <taxon>Actinomycetes</taxon>
        <taxon>Micrococcales</taxon>
        <taxon>Micrococcaceae</taxon>
        <taxon>Zhihengliuella</taxon>
    </lineage>
</organism>
<dbReference type="RefSeq" id="WP_130449956.1">
    <property type="nucleotide sequence ID" value="NZ_SHLA01000001.1"/>
</dbReference>
<sequence>MATTSTSRNYDQWKMPHYRWPSPAAFRESPLLEDGIHTTDLPSGYALDLLLRGNPLSADGHSHVLVFLAGAVTGRTDKQGPFFSGLGIAGKLDMPVVAVADPGLETDPSVNLAWYTGRIDGGFQDDLAHVLRSIASRAGKPLLLVGGSGAGYAALQLAEVLSESATALVWNPQTSILDYHPGPVRTYVRRVHGFAAGFVSTETWKSDVAVRIGDRAQIALRGADAVTSARGVLYLQNRTDWHRENHLDPWLKASSWQRSSASSGGEIFSHGDDHAVVVADFADGHGAPDGDLIASLIAEIQSGQTTLLSIAEEIGSEYAA</sequence>
<reference evidence="1 2" key="1">
    <citation type="submission" date="2019-02" db="EMBL/GenBank/DDBJ databases">
        <title>Sequencing the genomes of 1000 actinobacteria strains.</title>
        <authorList>
            <person name="Klenk H.-P."/>
        </authorList>
    </citation>
    <scope>NUCLEOTIDE SEQUENCE [LARGE SCALE GENOMIC DNA]</scope>
    <source>
        <strain evidence="1 2">DSM 17364</strain>
    </source>
</reference>
<dbReference type="SUPFAM" id="SSF53474">
    <property type="entry name" value="alpha/beta-Hydrolases"/>
    <property type="match status" value="1"/>
</dbReference>
<dbReference type="EMBL" id="SHLA01000001">
    <property type="protein sequence ID" value="RZU61590.1"/>
    <property type="molecule type" value="Genomic_DNA"/>
</dbReference>
<keyword evidence="2" id="KW-1185">Reference proteome</keyword>
<name>A0A4Q8ABP3_9MICC</name>
<evidence type="ECO:0000313" key="1">
    <source>
        <dbReference type="EMBL" id="RZU61590.1"/>
    </source>
</evidence>
<dbReference type="OrthoDB" id="8421922at2"/>